<dbReference type="AlphaFoldDB" id="A0A2M7AS81"/>
<organism evidence="12 13">
    <name type="scientific">Candidatus Shapirobacteria bacterium CG06_land_8_20_14_3_00_40_12</name>
    <dbReference type="NCBI Taxonomy" id="1974881"/>
    <lineage>
        <taxon>Bacteria</taxon>
        <taxon>Candidatus Shapironibacteriota</taxon>
    </lineage>
</organism>
<dbReference type="InterPro" id="IPR050515">
    <property type="entry name" value="Beta-lactam/transpept"/>
</dbReference>
<keyword evidence="7" id="KW-1133">Transmembrane helix</keyword>
<evidence type="ECO:0008006" key="14">
    <source>
        <dbReference type="Google" id="ProtNLM"/>
    </source>
</evidence>
<evidence type="ECO:0000313" key="13">
    <source>
        <dbReference type="Proteomes" id="UP000231407"/>
    </source>
</evidence>
<accession>A0A2M7AS81</accession>
<keyword evidence="3" id="KW-1003">Cell membrane</keyword>
<dbReference type="InterPro" id="IPR005311">
    <property type="entry name" value="PBP_dimer"/>
</dbReference>
<evidence type="ECO:0000259" key="11">
    <source>
        <dbReference type="Pfam" id="PF03717"/>
    </source>
</evidence>
<evidence type="ECO:0000256" key="6">
    <source>
        <dbReference type="ARBA" id="ARBA00022984"/>
    </source>
</evidence>
<dbReference type="GO" id="GO:0008360">
    <property type="term" value="P:regulation of cell shape"/>
    <property type="evidence" value="ECO:0007669"/>
    <property type="project" value="UniProtKB-KW"/>
</dbReference>
<evidence type="ECO:0000256" key="8">
    <source>
        <dbReference type="ARBA" id="ARBA00023136"/>
    </source>
</evidence>
<dbReference type="SUPFAM" id="SSF56519">
    <property type="entry name" value="Penicillin binding protein dimerisation domain"/>
    <property type="match status" value="1"/>
</dbReference>
<dbReference type="PANTHER" id="PTHR30627:SF2">
    <property type="entry name" value="PEPTIDOGLYCAN D,D-TRANSPEPTIDASE MRDA"/>
    <property type="match status" value="1"/>
</dbReference>
<evidence type="ECO:0000256" key="3">
    <source>
        <dbReference type="ARBA" id="ARBA00022475"/>
    </source>
</evidence>
<evidence type="ECO:0000259" key="10">
    <source>
        <dbReference type="Pfam" id="PF00905"/>
    </source>
</evidence>
<evidence type="ECO:0000256" key="7">
    <source>
        <dbReference type="ARBA" id="ARBA00022989"/>
    </source>
</evidence>
<gene>
    <name evidence="12" type="ORF">COS78_02110</name>
</gene>
<reference evidence="13" key="1">
    <citation type="submission" date="2017-09" db="EMBL/GenBank/DDBJ databases">
        <title>Depth-based differentiation of microbial function through sediment-hosted aquifers and enrichment of novel symbionts in the deep terrestrial subsurface.</title>
        <authorList>
            <person name="Probst A.J."/>
            <person name="Ladd B."/>
            <person name="Jarett J.K."/>
            <person name="Geller-Mcgrath D.E."/>
            <person name="Sieber C.M.K."/>
            <person name="Emerson J.B."/>
            <person name="Anantharaman K."/>
            <person name="Thomas B.C."/>
            <person name="Malmstrom R."/>
            <person name="Stieglmeier M."/>
            <person name="Klingl A."/>
            <person name="Woyke T."/>
            <person name="Ryan C.M."/>
            <person name="Banfield J.F."/>
        </authorList>
    </citation>
    <scope>NUCLEOTIDE SEQUENCE [LARGE SCALE GENOMIC DNA]</scope>
</reference>
<evidence type="ECO:0000256" key="2">
    <source>
        <dbReference type="ARBA" id="ARBA00004236"/>
    </source>
</evidence>
<dbReference type="GO" id="GO:0009252">
    <property type="term" value="P:peptidoglycan biosynthetic process"/>
    <property type="evidence" value="ECO:0007669"/>
    <property type="project" value="UniProtKB-KW"/>
</dbReference>
<evidence type="ECO:0000313" key="12">
    <source>
        <dbReference type="EMBL" id="PIU73477.1"/>
    </source>
</evidence>
<dbReference type="GO" id="GO:0071555">
    <property type="term" value="P:cell wall organization"/>
    <property type="evidence" value="ECO:0007669"/>
    <property type="project" value="UniProtKB-KW"/>
</dbReference>
<keyword evidence="8" id="KW-0472">Membrane</keyword>
<dbReference type="SUPFAM" id="SSF56601">
    <property type="entry name" value="beta-lactamase/transpeptidase-like"/>
    <property type="match status" value="1"/>
</dbReference>
<feature type="domain" description="Penicillin-binding protein dimerisation" evidence="11">
    <location>
        <begin position="72"/>
        <end position="146"/>
    </location>
</feature>
<dbReference type="PANTHER" id="PTHR30627">
    <property type="entry name" value="PEPTIDOGLYCAN D,D-TRANSPEPTIDASE"/>
    <property type="match status" value="1"/>
</dbReference>
<dbReference type="InterPro" id="IPR036138">
    <property type="entry name" value="PBP_dimer_sf"/>
</dbReference>
<dbReference type="InterPro" id="IPR012338">
    <property type="entry name" value="Beta-lactam/transpept-like"/>
</dbReference>
<dbReference type="GO" id="GO:0005886">
    <property type="term" value="C:plasma membrane"/>
    <property type="evidence" value="ECO:0007669"/>
    <property type="project" value="UniProtKB-SubCell"/>
</dbReference>
<name>A0A2M7AS81_9BACT</name>
<evidence type="ECO:0000256" key="1">
    <source>
        <dbReference type="ARBA" id="ARBA00004167"/>
    </source>
</evidence>
<dbReference type="Gene3D" id="3.40.710.10">
    <property type="entry name" value="DD-peptidase/beta-lactamase superfamily"/>
    <property type="match status" value="1"/>
</dbReference>
<dbReference type="GO" id="GO:0008658">
    <property type="term" value="F:penicillin binding"/>
    <property type="evidence" value="ECO:0007669"/>
    <property type="project" value="InterPro"/>
</dbReference>
<keyword evidence="6" id="KW-0573">Peptidoglycan synthesis</keyword>
<dbReference type="GO" id="GO:0071972">
    <property type="term" value="F:peptidoglycan L,D-transpeptidase activity"/>
    <property type="evidence" value="ECO:0007669"/>
    <property type="project" value="TreeGrafter"/>
</dbReference>
<dbReference type="InterPro" id="IPR001460">
    <property type="entry name" value="PCN-bd_Tpept"/>
</dbReference>
<feature type="domain" description="Penicillin-binding protein transpeptidase" evidence="10">
    <location>
        <begin position="180"/>
        <end position="494"/>
    </location>
</feature>
<dbReference type="Proteomes" id="UP000231407">
    <property type="component" value="Unassembled WGS sequence"/>
</dbReference>
<keyword evidence="9" id="KW-0961">Cell wall biogenesis/degradation</keyword>
<keyword evidence="5" id="KW-0133">Cell shape</keyword>
<dbReference type="Gene3D" id="3.90.1310.10">
    <property type="entry name" value="Penicillin-binding protein 2a (Domain 2)"/>
    <property type="match status" value="1"/>
</dbReference>
<comment type="caution">
    <text evidence="12">The sequence shown here is derived from an EMBL/GenBank/DDBJ whole genome shotgun (WGS) entry which is preliminary data.</text>
</comment>
<dbReference type="Pfam" id="PF03717">
    <property type="entry name" value="PBP_dimer"/>
    <property type="match status" value="1"/>
</dbReference>
<evidence type="ECO:0000256" key="9">
    <source>
        <dbReference type="ARBA" id="ARBA00023316"/>
    </source>
</evidence>
<dbReference type="EMBL" id="PEWA01000024">
    <property type="protein sequence ID" value="PIU73477.1"/>
    <property type="molecule type" value="Genomic_DNA"/>
</dbReference>
<proteinExistence type="predicted"/>
<comment type="subcellular location">
    <subcellularLocation>
        <location evidence="2">Cell membrane</location>
    </subcellularLocation>
    <subcellularLocation>
        <location evidence="1">Membrane</location>
        <topology evidence="1">Single-pass membrane protein</topology>
    </subcellularLocation>
</comment>
<evidence type="ECO:0000256" key="5">
    <source>
        <dbReference type="ARBA" id="ARBA00022960"/>
    </source>
</evidence>
<protein>
    <recommendedName>
        <fullName evidence="14">Penicillin-binding protein 2</fullName>
    </recommendedName>
</protein>
<sequence length="515" mass="56164">MKRYWSIKLLVYLSFLVLLAGVLRLGWIRGGYYRQQARDNKVTETLILADRGQIVDRKGRVLVRSQEVDGIKRRQYLYGEALGAVTGYVGKADGGELKYGVCGGRKLNNLSLVGRGGIEESMDCQLLGTDGKKLTEVDAKGRLVRELGTYAAVAGKEVELSIDAYWQEKMFKLLAGKKAAAAVSEAGTGKILVMTSSPSFDPNVFAYEPDSSKIKNYLEDKNGLPMMNRVVGAKYHPGSVFKLAVATAGLEEGVINESTTFEDTGVIKVGEYSYSNWLWTKRGTTDGMVDIVKGIKRSNDIFFYRLGETLGSEKIKKWATKFGMGVKTGVEIPAEVEGLVPDARWKEKNSGEKWFLGNTYHLVIGQGEVSVSPLQINLETSVIANGGRKCQMSILKNSEIKCEDLGISSKTINLIKTGMIGACQNGGTAWPLFNFKTKLACKTGTAEVGDGTKDTHAWLTAFAPADNPQIIITVLVERGGEGSDIAAPIVGDFLKEWFEEPNTVVPRYSTAAVGE</sequence>
<dbReference type="Pfam" id="PF00905">
    <property type="entry name" value="Transpeptidase"/>
    <property type="match status" value="1"/>
</dbReference>
<evidence type="ECO:0000256" key="4">
    <source>
        <dbReference type="ARBA" id="ARBA00022692"/>
    </source>
</evidence>
<keyword evidence="4" id="KW-0812">Transmembrane</keyword>